<dbReference type="EMBL" id="BART01001086">
    <property type="protein sequence ID" value="GAG61957.1"/>
    <property type="molecule type" value="Genomic_DNA"/>
</dbReference>
<dbReference type="SUPFAM" id="SSF89550">
    <property type="entry name" value="PHP domain-like"/>
    <property type="match status" value="1"/>
</dbReference>
<dbReference type="InterPro" id="IPR003141">
    <property type="entry name" value="Pol/His_phosphatase_N"/>
</dbReference>
<dbReference type="InterPro" id="IPR016195">
    <property type="entry name" value="Pol/histidinol_Pase-like"/>
</dbReference>
<dbReference type="GO" id="GO:0042578">
    <property type="term" value="F:phosphoric ester hydrolase activity"/>
    <property type="evidence" value="ECO:0007669"/>
    <property type="project" value="TreeGrafter"/>
</dbReference>
<dbReference type="SMART" id="SM00481">
    <property type="entry name" value="POLIIIAc"/>
    <property type="match status" value="1"/>
</dbReference>
<protein>
    <recommendedName>
        <fullName evidence="1">Polymerase/histidinol phosphatase N-terminal domain-containing protein</fullName>
    </recommendedName>
</protein>
<feature type="domain" description="Polymerase/histidinol phosphatase N-terminal" evidence="1">
    <location>
        <begin position="3"/>
        <end position="76"/>
    </location>
</feature>
<evidence type="ECO:0000259" key="1">
    <source>
        <dbReference type="SMART" id="SM00481"/>
    </source>
</evidence>
<evidence type="ECO:0000313" key="2">
    <source>
        <dbReference type="EMBL" id="GAG61957.1"/>
    </source>
</evidence>
<gene>
    <name evidence="2" type="ORF">S01H4_04146</name>
    <name evidence="3" type="ORF">S06H3_03354</name>
</gene>
<evidence type="ECO:0000313" key="3">
    <source>
        <dbReference type="EMBL" id="GAH91730.1"/>
    </source>
</evidence>
<proteinExistence type="predicted"/>
<dbReference type="PANTHER" id="PTHR36928">
    <property type="entry name" value="PHOSPHATASE YCDX-RELATED"/>
    <property type="match status" value="1"/>
</dbReference>
<accession>X1KDM7</accession>
<organism evidence="3">
    <name type="scientific">marine sediment metagenome</name>
    <dbReference type="NCBI Taxonomy" id="412755"/>
    <lineage>
        <taxon>unclassified sequences</taxon>
        <taxon>metagenomes</taxon>
        <taxon>ecological metagenomes</taxon>
    </lineage>
</organism>
<dbReference type="Pfam" id="PF02811">
    <property type="entry name" value="PHP"/>
    <property type="match status" value="1"/>
</dbReference>
<dbReference type="InterPro" id="IPR050243">
    <property type="entry name" value="PHP_phosphatase"/>
</dbReference>
<reference evidence="3" key="1">
    <citation type="journal article" date="2014" name="Front. Microbiol.">
        <title>High frequency of phylogenetically diverse reductive dehalogenase-homologous genes in deep subseafloor sedimentary metagenomes.</title>
        <authorList>
            <person name="Kawai M."/>
            <person name="Futagami T."/>
            <person name="Toyoda A."/>
            <person name="Takaki Y."/>
            <person name="Nishi S."/>
            <person name="Hori S."/>
            <person name="Arai W."/>
            <person name="Tsubouchi T."/>
            <person name="Morono Y."/>
            <person name="Uchiyama I."/>
            <person name="Ito T."/>
            <person name="Fujiyama A."/>
            <person name="Inagaki F."/>
            <person name="Takami H."/>
        </authorList>
    </citation>
    <scope>NUCLEOTIDE SEQUENCE</scope>
    <source>
        <strain evidence="3">Expedition CK06-06</strain>
    </source>
</reference>
<name>X1KDM7_9ZZZZ</name>
<sequence>MIYDFHTHTFLSDGGSSPIGLIRFAVAAGYRCIAITDHASYSNLDYLIEGIKKDCHLAEKYWDIVAIPGVELTNIPAKSINDMAKDAKELGAKIVVVHGESIVEKVEAGTNLEAVSSKYVDLLAHPGIFTPDEANTAVKNDVYIEITSRKGHGLTNGIVAKVGREAGVRFLINSDAHNHSDLFQSDFQSKVGIGSGLESDEVENILSRNSKDFLSKIRY</sequence>
<dbReference type="AlphaFoldDB" id="X1KDM7"/>
<dbReference type="PANTHER" id="PTHR36928:SF1">
    <property type="entry name" value="PHOSPHATASE YCDX-RELATED"/>
    <property type="match status" value="1"/>
</dbReference>
<dbReference type="Gene3D" id="3.20.20.140">
    <property type="entry name" value="Metal-dependent hydrolases"/>
    <property type="match status" value="1"/>
</dbReference>
<dbReference type="EMBL" id="BARV01001083">
    <property type="protein sequence ID" value="GAH91730.1"/>
    <property type="molecule type" value="Genomic_DNA"/>
</dbReference>
<dbReference type="GO" id="GO:0008270">
    <property type="term" value="F:zinc ion binding"/>
    <property type="evidence" value="ECO:0007669"/>
    <property type="project" value="TreeGrafter"/>
</dbReference>
<dbReference type="CDD" id="cd07432">
    <property type="entry name" value="PHP_HisPPase"/>
    <property type="match status" value="1"/>
</dbReference>
<dbReference type="InterPro" id="IPR004013">
    <property type="entry name" value="PHP_dom"/>
</dbReference>
<comment type="caution">
    <text evidence="3">The sequence shown here is derived from an EMBL/GenBank/DDBJ whole genome shotgun (WGS) entry which is preliminary data.</text>
</comment>
<dbReference type="NCBIfam" id="NF004981">
    <property type="entry name" value="PRK06361.1"/>
    <property type="match status" value="1"/>
</dbReference>
<dbReference type="GO" id="GO:0005829">
    <property type="term" value="C:cytosol"/>
    <property type="evidence" value="ECO:0007669"/>
    <property type="project" value="TreeGrafter"/>
</dbReference>